<dbReference type="Proteomes" id="UP000681722">
    <property type="component" value="Unassembled WGS sequence"/>
</dbReference>
<gene>
    <name evidence="1" type="ORF">GPM918_LOCUS18699</name>
    <name evidence="2" type="ORF">SRO942_LOCUS18696</name>
</gene>
<keyword evidence="3" id="KW-1185">Reference proteome</keyword>
<name>A0A814NXU9_9BILA</name>
<reference evidence="1" key="1">
    <citation type="submission" date="2021-02" db="EMBL/GenBank/DDBJ databases">
        <authorList>
            <person name="Nowell W R."/>
        </authorList>
    </citation>
    <scope>NUCLEOTIDE SEQUENCE</scope>
</reference>
<evidence type="ECO:0000313" key="1">
    <source>
        <dbReference type="EMBL" id="CAF1100032.1"/>
    </source>
</evidence>
<dbReference type="Proteomes" id="UP000663829">
    <property type="component" value="Unassembled WGS sequence"/>
</dbReference>
<protein>
    <submittedName>
        <fullName evidence="1">Uncharacterized protein</fullName>
    </submittedName>
</protein>
<dbReference type="AlphaFoldDB" id="A0A814NXU9"/>
<dbReference type="EMBL" id="CAJNOQ010005478">
    <property type="protein sequence ID" value="CAF1100032.1"/>
    <property type="molecule type" value="Genomic_DNA"/>
</dbReference>
<evidence type="ECO:0000313" key="2">
    <source>
        <dbReference type="EMBL" id="CAF3865030.1"/>
    </source>
</evidence>
<accession>A0A814NXU9</accession>
<organism evidence="1 3">
    <name type="scientific">Didymodactylos carnosus</name>
    <dbReference type="NCBI Taxonomy" id="1234261"/>
    <lineage>
        <taxon>Eukaryota</taxon>
        <taxon>Metazoa</taxon>
        <taxon>Spiralia</taxon>
        <taxon>Gnathifera</taxon>
        <taxon>Rotifera</taxon>
        <taxon>Eurotatoria</taxon>
        <taxon>Bdelloidea</taxon>
        <taxon>Philodinida</taxon>
        <taxon>Philodinidae</taxon>
        <taxon>Didymodactylos</taxon>
    </lineage>
</organism>
<dbReference type="EMBL" id="CAJOBC010005478">
    <property type="protein sequence ID" value="CAF3865030.1"/>
    <property type="molecule type" value="Genomic_DNA"/>
</dbReference>
<comment type="caution">
    <text evidence="1">The sequence shown here is derived from an EMBL/GenBank/DDBJ whole genome shotgun (WGS) entry which is preliminary data.</text>
</comment>
<sequence length="274" mass="31049">MMNESLPSNEEQPKLRTNIRYDEITEYVSTTDPTTIQTAREIQIFKDNKKGINGRCTITATVNGSHLFAEEIANNLDQMRVINLNLVQNKLHPNIRQIMLHLTDLSSSLRQNKSLADQTIKTIAEKAVKPSLKVDASIRNTFHANGEVPISYFSSVYTNDIRFTTKSSKGPQNITDSCILFKCGQDVCAATITDIFQLRGKTYLRVLPLRVTTKTGVPVDDKILNISNLFIGKVSSGDFMYLIPDHIIEKLVYYYEKDSKLDVFFRFPTLIEST</sequence>
<proteinExistence type="predicted"/>
<evidence type="ECO:0000313" key="3">
    <source>
        <dbReference type="Proteomes" id="UP000663829"/>
    </source>
</evidence>